<dbReference type="SUPFAM" id="SSF110997">
    <property type="entry name" value="Sporulation related repeat"/>
    <property type="match status" value="1"/>
</dbReference>
<keyword evidence="2" id="KW-0812">Transmembrane</keyword>
<sequence length="214" mass="23908">MPFIEEENLTLMQEDLDNARLKRENAEDELDQAKEKLTSFQKKSRITAILLGLLLGISLGACYYFYTSATQAPTFSEADIAAIKSKENTRVLDSINIATIAAMSLDNTQNEGSDSRIGSGNLDEVISEVKDNTTGEIIYSVQVGVFYNKKKFPLLSSKTIPAIITSDDDYFKYSLGLFTTLSQAKRFKKELIKLGFKDAFTASYIDGKRQKIHD</sequence>
<organism evidence="3 4">
    <name type="scientific">Tenacibaculum finnmarkense genomovar ulcerans</name>
    <dbReference type="NCBI Taxonomy" id="2781388"/>
    <lineage>
        <taxon>Bacteria</taxon>
        <taxon>Pseudomonadati</taxon>
        <taxon>Bacteroidota</taxon>
        <taxon>Flavobacteriia</taxon>
        <taxon>Flavobacteriales</taxon>
        <taxon>Flavobacteriaceae</taxon>
        <taxon>Tenacibaculum</taxon>
        <taxon>Tenacibaculum finnmarkense</taxon>
    </lineage>
</organism>
<evidence type="ECO:0000256" key="1">
    <source>
        <dbReference type="SAM" id="Coils"/>
    </source>
</evidence>
<evidence type="ECO:0008006" key="5">
    <source>
        <dbReference type="Google" id="ProtNLM"/>
    </source>
</evidence>
<dbReference type="InterPro" id="IPR036680">
    <property type="entry name" value="SPOR-like_sf"/>
</dbReference>
<dbReference type="EMBL" id="OENE01000013">
    <property type="protein sequence ID" value="SOU88488.1"/>
    <property type="molecule type" value="Genomic_DNA"/>
</dbReference>
<evidence type="ECO:0000256" key="2">
    <source>
        <dbReference type="SAM" id="Phobius"/>
    </source>
</evidence>
<feature type="transmembrane region" description="Helical" evidence="2">
    <location>
        <begin position="46"/>
        <end position="66"/>
    </location>
</feature>
<name>A0A2I2M7G4_9FLAO</name>
<feature type="coiled-coil region" evidence="1">
    <location>
        <begin position="4"/>
        <end position="43"/>
    </location>
</feature>
<dbReference type="GO" id="GO:0042834">
    <property type="term" value="F:peptidoglycan binding"/>
    <property type="evidence" value="ECO:0007669"/>
    <property type="project" value="InterPro"/>
</dbReference>
<gene>
    <name evidence="3" type="ORF">TNO010_200079</name>
</gene>
<evidence type="ECO:0000313" key="4">
    <source>
        <dbReference type="Proteomes" id="UP000490060"/>
    </source>
</evidence>
<evidence type="ECO:0000313" key="3">
    <source>
        <dbReference type="EMBL" id="SOU88488.1"/>
    </source>
</evidence>
<protein>
    <recommendedName>
        <fullName evidence="5">SPOR domain-containing protein</fullName>
    </recommendedName>
</protein>
<keyword evidence="2" id="KW-1133">Transmembrane helix</keyword>
<accession>A0A2I2M7G4</accession>
<dbReference type="RefSeq" id="WP_058885047.1">
    <property type="nucleotide sequence ID" value="NZ_JAJHTM010000008.1"/>
</dbReference>
<reference evidence="3 4" key="1">
    <citation type="submission" date="2017-11" db="EMBL/GenBank/DDBJ databases">
        <authorList>
            <person name="Duchaud E."/>
        </authorList>
    </citation>
    <scope>NUCLEOTIDE SEQUENCE [LARGE SCALE GENOMIC DNA]</scope>
    <source>
        <strain evidence="3 4">TNO010</strain>
    </source>
</reference>
<dbReference type="Proteomes" id="UP000490060">
    <property type="component" value="Unassembled WGS sequence"/>
</dbReference>
<dbReference type="AlphaFoldDB" id="A0A2I2M7G4"/>
<keyword evidence="2" id="KW-0472">Membrane</keyword>
<keyword evidence="1" id="KW-0175">Coiled coil</keyword>
<dbReference type="Gene3D" id="3.30.70.1070">
    <property type="entry name" value="Sporulation related repeat"/>
    <property type="match status" value="1"/>
</dbReference>
<proteinExistence type="predicted"/>